<evidence type="ECO:0000313" key="1">
    <source>
        <dbReference type="EMBL" id="KAL3785982.1"/>
    </source>
</evidence>
<keyword evidence="2" id="KW-1185">Reference proteome</keyword>
<sequence>MVGKSPQLSEFLTSGDLPVGDKLEIVKNPGESHKHNPRLMGYAINIIHI</sequence>
<organism evidence="1 2">
    <name type="scientific">Cyclotella cryptica</name>
    <dbReference type="NCBI Taxonomy" id="29204"/>
    <lineage>
        <taxon>Eukaryota</taxon>
        <taxon>Sar</taxon>
        <taxon>Stramenopiles</taxon>
        <taxon>Ochrophyta</taxon>
        <taxon>Bacillariophyta</taxon>
        <taxon>Coscinodiscophyceae</taxon>
        <taxon>Thalassiosirophycidae</taxon>
        <taxon>Stephanodiscales</taxon>
        <taxon>Stephanodiscaceae</taxon>
        <taxon>Cyclotella</taxon>
    </lineage>
</organism>
<protein>
    <submittedName>
        <fullName evidence="1">Uncharacterized protein</fullName>
    </submittedName>
</protein>
<dbReference type="AlphaFoldDB" id="A0ABD3PDJ7"/>
<name>A0ABD3PDJ7_9STRA</name>
<comment type="caution">
    <text evidence="1">The sequence shown here is derived from an EMBL/GenBank/DDBJ whole genome shotgun (WGS) entry which is preliminary data.</text>
</comment>
<proteinExistence type="predicted"/>
<gene>
    <name evidence="1" type="ORF">HJC23_005691</name>
</gene>
<accession>A0ABD3PDJ7</accession>
<reference evidence="1 2" key="1">
    <citation type="journal article" date="2020" name="G3 (Bethesda)">
        <title>Improved Reference Genome for Cyclotella cryptica CCMP332, a Model for Cell Wall Morphogenesis, Salinity Adaptation, and Lipid Production in Diatoms (Bacillariophyta).</title>
        <authorList>
            <person name="Roberts W.R."/>
            <person name="Downey K.M."/>
            <person name="Ruck E.C."/>
            <person name="Traller J.C."/>
            <person name="Alverson A.J."/>
        </authorList>
    </citation>
    <scope>NUCLEOTIDE SEQUENCE [LARGE SCALE GENOMIC DNA]</scope>
    <source>
        <strain evidence="1 2">CCMP332</strain>
    </source>
</reference>
<dbReference type="EMBL" id="JABMIG020000205">
    <property type="protein sequence ID" value="KAL3785982.1"/>
    <property type="molecule type" value="Genomic_DNA"/>
</dbReference>
<evidence type="ECO:0000313" key="2">
    <source>
        <dbReference type="Proteomes" id="UP001516023"/>
    </source>
</evidence>
<dbReference type="Proteomes" id="UP001516023">
    <property type="component" value="Unassembled WGS sequence"/>
</dbReference>